<dbReference type="PANTHER" id="PTHR22916">
    <property type="entry name" value="GLYCOSYLTRANSFERASE"/>
    <property type="match status" value="1"/>
</dbReference>
<organism evidence="2 3">
    <name type="scientific">Acetobacter orleanensis</name>
    <dbReference type="NCBI Taxonomy" id="104099"/>
    <lineage>
        <taxon>Bacteria</taxon>
        <taxon>Pseudomonadati</taxon>
        <taxon>Pseudomonadota</taxon>
        <taxon>Alphaproteobacteria</taxon>
        <taxon>Acetobacterales</taxon>
        <taxon>Acetobacteraceae</taxon>
        <taxon>Acetobacter</taxon>
    </lineage>
</organism>
<sequence length="329" mass="36777">MQEDSQHTLMSDQNSSGDKRPSVAILLSLYNGEAYLQQQLNSIQQQTYTDWALYWRDDGSTDSTLTLMRQFTHEVGAERCVEVTARKGEHLGVTGSYVTLLAQSPPHTALAFCDQDDVWFPDKLERGMAALASVSTSIPALYCTRQTLTNKTLHATSLSSALPESTSFLPAMTQNIATGCTIMLSPAACTLLRNAMPAPTFLLHDWWAYLMVTGAGGRVLTDNQPSLFYRQHGKNAVGARSHFLHRALAALKRGPTAFMNIFRANTLYLLQRQALLTPDTVNALKRLQKTQRPGWPGFMARVSALCRLKQLRRHKMLENLVFRVWFLLG</sequence>
<dbReference type="GO" id="GO:0016758">
    <property type="term" value="F:hexosyltransferase activity"/>
    <property type="evidence" value="ECO:0007669"/>
    <property type="project" value="UniProtKB-ARBA"/>
</dbReference>
<proteinExistence type="predicted"/>
<feature type="domain" description="Glycosyltransferase 2-like" evidence="1">
    <location>
        <begin position="26"/>
        <end position="155"/>
    </location>
</feature>
<comment type="caution">
    <text evidence="2">The sequence shown here is derived from an EMBL/GenBank/DDBJ whole genome shotgun (WGS) entry which is preliminary data.</text>
</comment>
<dbReference type="InterPro" id="IPR029044">
    <property type="entry name" value="Nucleotide-diphossugar_trans"/>
</dbReference>
<dbReference type="STRING" id="104099.AD949_11015"/>
<keyword evidence="3" id="KW-1185">Reference proteome</keyword>
<dbReference type="PANTHER" id="PTHR22916:SF3">
    <property type="entry name" value="UDP-GLCNAC:BETAGAL BETA-1,3-N-ACETYLGLUCOSAMINYLTRANSFERASE-LIKE PROTEIN 1"/>
    <property type="match status" value="1"/>
</dbReference>
<dbReference type="Pfam" id="PF00535">
    <property type="entry name" value="Glycos_transf_2"/>
    <property type="match status" value="1"/>
</dbReference>
<keyword evidence="2" id="KW-0808">Transferase</keyword>
<dbReference type="RefSeq" id="WP_244463395.1">
    <property type="nucleotide sequence ID" value="NZ_BJMU01000003.1"/>
</dbReference>
<gene>
    <name evidence="2" type="ORF">AOR01nite_11060</name>
</gene>
<reference evidence="2 3" key="1">
    <citation type="submission" date="2019-06" db="EMBL/GenBank/DDBJ databases">
        <title>Whole genome shotgun sequence of Acetobacter orleanensis NBRC 13752.</title>
        <authorList>
            <person name="Hosoyama A."/>
            <person name="Uohara A."/>
            <person name="Ohji S."/>
            <person name="Ichikawa N."/>
        </authorList>
    </citation>
    <scope>NUCLEOTIDE SEQUENCE [LARGE SCALE GENOMIC DNA]</scope>
    <source>
        <strain evidence="2 3">NBRC 13752</strain>
    </source>
</reference>
<dbReference type="Proteomes" id="UP000317617">
    <property type="component" value="Unassembled WGS sequence"/>
</dbReference>
<dbReference type="Gene3D" id="3.90.550.10">
    <property type="entry name" value="Spore Coat Polysaccharide Biosynthesis Protein SpsA, Chain A"/>
    <property type="match status" value="1"/>
</dbReference>
<name>A0A4Y3TMG9_9PROT</name>
<evidence type="ECO:0000313" key="3">
    <source>
        <dbReference type="Proteomes" id="UP000317617"/>
    </source>
</evidence>
<protein>
    <submittedName>
        <fullName evidence="2">Glycosyl transferase family 2</fullName>
    </submittedName>
</protein>
<dbReference type="AlphaFoldDB" id="A0A4Y3TMG9"/>
<evidence type="ECO:0000259" key="1">
    <source>
        <dbReference type="Pfam" id="PF00535"/>
    </source>
</evidence>
<dbReference type="EMBL" id="BJMU01000003">
    <property type="protein sequence ID" value="GEB82629.1"/>
    <property type="molecule type" value="Genomic_DNA"/>
</dbReference>
<accession>A0A4Y3TMG9</accession>
<dbReference type="SUPFAM" id="SSF53448">
    <property type="entry name" value="Nucleotide-diphospho-sugar transferases"/>
    <property type="match status" value="1"/>
</dbReference>
<evidence type="ECO:0000313" key="2">
    <source>
        <dbReference type="EMBL" id="GEB82629.1"/>
    </source>
</evidence>
<dbReference type="InterPro" id="IPR001173">
    <property type="entry name" value="Glyco_trans_2-like"/>
</dbReference>